<dbReference type="Proteomes" id="UP001332931">
    <property type="component" value="Unassembled WGS sequence"/>
</dbReference>
<organism evidence="3 4">
    <name type="scientific">Olsenella absiana</name>
    <dbReference type="NCBI Taxonomy" id="3115222"/>
    <lineage>
        <taxon>Bacteria</taxon>
        <taxon>Bacillati</taxon>
        <taxon>Actinomycetota</taxon>
        <taxon>Coriobacteriia</taxon>
        <taxon>Coriobacteriales</taxon>
        <taxon>Atopobiaceae</taxon>
        <taxon>Olsenella</taxon>
    </lineage>
</organism>
<evidence type="ECO:0000256" key="1">
    <source>
        <dbReference type="SAM" id="MobiDB-lite"/>
    </source>
</evidence>
<proteinExistence type="predicted"/>
<feature type="compositionally biased region" description="Low complexity" evidence="1">
    <location>
        <begin position="21"/>
        <end position="37"/>
    </location>
</feature>
<evidence type="ECO:0000313" key="3">
    <source>
        <dbReference type="EMBL" id="MEE6146922.1"/>
    </source>
</evidence>
<comment type="caution">
    <text evidence="3">The sequence shown here is derived from an EMBL/GenBank/DDBJ whole genome shotgun (WGS) entry which is preliminary data.</text>
</comment>
<feature type="domain" description="DUF559" evidence="2">
    <location>
        <begin position="318"/>
        <end position="371"/>
    </location>
</feature>
<name>A0ABU7R8L0_9ACTN</name>
<protein>
    <submittedName>
        <fullName evidence="3">DUF559 domain-containing protein</fullName>
    </submittedName>
</protein>
<feature type="region of interest" description="Disordered" evidence="1">
    <location>
        <begin position="1"/>
        <end position="40"/>
    </location>
</feature>
<evidence type="ECO:0000259" key="2">
    <source>
        <dbReference type="Pfam" id="PF04480"/>
    </source>
</evidence>
<reference evidence="3 4" key="1">
    <citation type="submission" date="2024-01" db="EMBL/GenBank/DDBJ databases">
        <title>Description of Olsenella sp. nov., isolated from pig feces.</title>
        <authorList>
            <person name="Chang Y.-H."/>
        </authorList>
    </citation>
    <scope>NUCLEOTIDE SEQUENCE [LARGE SCALE GENOMIC DNA]</scope>
    <source>
        <strain evidence="3 4">YH-ols2223</strain>
    </source>
</reference>
<dbReference type="Gene3D" id="3.40.960.10">
    <property type="entry name" value="VSR Endonuclease"/>
    <property type="match status" value="1"/>
</dbReference>
<keyword evidence="4" id="KW-1185">Reference proteome</keyword>
<accession>A0ABU7R8L0</accession>
<dbReference type="EMBL" id="JAZGJQ010000002">
    <property type="protein sequence ID" value="MEE6146922.1"/>
    <property type="molecule type" value="Genomic_DNA"/>
</dbReference>
<sequence length="412" mass="44895">MSKRRSDDPVATSGPTASDEPAAPGSPTAPNSSAAPTPREEARRIAYLSHDTARRALFSLADSGIERVPERPFLLMFAAPCVSTQGQAKAAVASGALDFLKPFDKPLDLLVPTAEARSRGSQANLHVWSYGILERSLWKANDSVLVSDPGFVVLQLACSRRPTKLSRGAAARESREESRIRAELGLPEQDFAEKDLLAWVGISQQVDAVVAACEFSSTYRPPHPGSPTTAFGREPLASRAEMRGFLRRMPASAGITRARRALDLAYDRSGSPMETALALILTLPVDMGGYGVPRPGLNRPISLLPGQRELSSMSEITPDLCWEEAKVAIEYDGDDFHPAGSPERLAADNERQNALTSLGYRVLRVRYPQVASPQRMDLLARQLASLLGIRLDQPSDLQLIRRQKLILKLTRP</sequence>
<evidence type="ECO:0000313" key="4">
    <source>
        <dbReference type="Proteomes" id="UP001332931"/>
    </source>
</evidence>
<dbReference type="Pfam" id="PF04480">
    <property type="entry name" value="DUF559"/>
    <property type="match status" value="1"/>
</dbReference>
<dbReference type="RefSeq" id="WP_330957688.1">
    <property type="nucleotide sequence ID" value="NZ_JAZGJQ010000002.1"/>
</dbReference>
<dbReference type="InterPro" id="IPR007569">
    <property type="entry name" value="DUF559"/>
</dbReference>
<gene>
    <name evidence="3" type="ORF">VXJ25_02760</name>
</gene>